<proteinExistence type="predicted"/>
<dbReference type="RefSeq" id="WP_255927781.1">
    <property type="nucleotide sequence ID" value="NZ_JANFNH010000011.1"/>
</dbReference>
<evidence type="ECO:0000313" key="2">
    <source>
        <dbReference type="EMBL" id="MCQ4043042.1"/>
    </source>
</evidence>
<dbReference type="EMBL" id="JANFNH010000011">
    <property type="protein sequence ID" value="MCQ4043042.1"/>
    <property type="molecule type" value="Genomic_DNA"/>
</dbReference>
<dbReference type="Proteomes" id="UP001206206">
    <property type="component" value="Unassembled WGS sequence"/>
</dbReference>
<feature type="compositionally biased region" description="Low complexity" evidence="1">
    <location>
        <begin position="98"/>
        <end position="118"/>
    </location>
</feature>
<evidence type="ECO:0008006" key="4">
    <source>
        <dbReference type="Google" id="ProtNLM"/>
    </source>
</evidence>
<sequence length="268" mass="26570">MLRTAGRRGKRRRSPRGSAHRKPGGGSGRVLLAASAVALGLATLALLLTWGTAGTGSASRLAVGAAGASADPAHPVPPDGKVTLVPLNGTPVPPPGTAPTGRTTPSANDGTAHPAVGAPTGGAPTGNTSGGNTPSGARSGSGQAPEPSVPPAPGTPSAPGSPSAPGHRPAHLQISGVRQAATGQRWCQDVTVDFTNSGDLPVTSGTVTFATHVIGLLGVDWATVDTTEKVPVPIAGGQRVSGTWQICLDSWRVPLGMHIETRSVTLQA</sequence>
<protein>
    <recommendedName>
        <fullName evidence="4">Secreted protein</fullName>
    </recommendedName>
</protein>
<feature type="region of interest" description="Disordered" evidence="1">
    <location>
        <begin position="68"/>
        <end position="170"/>
    </location>
</feature>
<feature type="compositionally biased region" description="Low complexity" evidence="1">
    <location>
        <begin position="125"/>
        <end position="146"/>
    </location>
</feature>
<evidence type="ECO:0000313" key="3">
    <source>
        <dbReference type="Proteomes" id="UP001206206"/>
    </source>
</evidence>
<name>A0ABT1PCF9_9ACTN</name>
<gene>
    <name evidence="2" type="ORF">NON19_13615</name>
</gene>
<comment type="caution">
    <text evidence="2">The sequence shown here is derived from an EMBL/GenBank/DDBJ whole genome shotgun (WGS) entry which is preliminary data.</text>
</comment>
<keyword evidence="3" id="KW-1185">Reference proteome</keyword>
<reference evidence="2 3" key="1">
    <citation type="submission" date="2022-06" db="EMBL/GenBank/DDBJ databases">
        <title>Draft genome sequence of type strain Streptomyces rubrisoli DSM 42083.</title>
        <authorList>
            <person name="Duangmal K."/>
            <person name="Klaysubun C."/>
        </authorList>
    </citation>
    <scope>NUCLEOTIDE SEQUENCE [LARGE SCALE GENOMIC DNA]</scope>
    <source>
        <strain evidence="2 3">DSM 42083</strain>
    </source>
</reference>
<evidence type="ECO:0000256" key="1">
    <source>
        <dbReference type="SAM" id="MobiDB-lite"/>
    </source>
</evidence>
<feature type="region of interest" description="Disordered" evidence="1">
    <location>
        <begin position="1"/>
        <end position="28"/>
    </location>
</feature>
<organism evidence="2 3">
    <name type="scientific">Streptantibioticus rubrisoli</name>
    <dbReference type="NCBI Taxonomy" id="1387313"/>
    <lineage>
        <taxon>Bacteria</taxon>
        <taxon>Bacillati</taxon>
        <taxon>Actinomycetota</taxon>
        <taxon>Actinomycetes</taxon>
        <taxon>Kitasatosporales</taxon>
        <taxon>Streptomycetaceae</taxon>
        <taxon>Streptantibioticus</taxon>
    </lineage>
</organism>
<feature type="compositionally biased region" description="Low complexity" evidence="1">
    <location>
        <begin position="157"/>
        <end position="167"/>
    </location>
</feature>
<accession>A0ABT1PCF9</accession>
<feature type="compositionally biased region" description="Basic residues" evidence="1">
    <location>
        <begin position="1"/>
        <end position="23"/>
    </location>
</feature>
<feature type="compositionally biased region" description="Pro residues" evidence="1">
    <location>
        <begin position="147"/>
        <end position="156"/>
    </location>
</feature>